<feature type="compositionally biased region" description="Acidic residues" evidence="1">
    <location>
        <begin position="128"/>
        <end position="144"/>
    </location>
</feature>
<dbReference type="PANTHER" id="PTHR37194:SF2">
    <property type="entry name" value="T2E6.7-RELATED"/>
    <property type="match status" value="1"/>
</dbReference>
<dbReference type="PANTHER" id="PTHR37194">
    <property type="entry name" value="T2E6.7-RELATED"/>
    <property type="match status" value="1"/>
</dbReference>
<name>A0AAN9NQ40_PHACN</name>
<evidence type="ECO:0000313" key="3">
    <source>
        <dbReference type="Proteomes" id="UP001374584"/>
    </source>
</evidence>
<reference evidence="2 3" key="1">
    <citation type="submission" date="2024-01" db="EMBL/GenBank/DDBJ databases">
        <title>The genomes of 5 underutilized Papilionoideae crops provide insights into root nodulation and disease resistanc.</title>
        <authorList>
            <person name="Jiang F."/>
        </authorList>
    </citation>
    <scope>NUCLEOTIDE SEQUENCE [LARGE SCALE GENOMIC DNA]</scope>
    <source>
        <strain evidence="2">JINMINGXINNONG_FW02</strain>
        <tissue evidence="2">Leaves</tissue>
    </source>
</reference>
<evidence type="ECO:0000256" key="1">
    <source>
        <dbReference type="SAM" id="MobiDB-lite"/>
    </source>
</evidence>
<gene>
    <name evidence="2" type="ORF">VNO80_08360</name>
</gene>
<dbReference type="Proteomes" id="UP001374584">
    <property type="component" value="Unassembled WGS sequence"/>
</dbReference>
<protein>
    <submittedName>
        <fullName evidence="2">Uncharacterized protein</fullName>
    </submittedName>
</protein>
<keyword evidence="3" id="KW-1185">Reference proteome</keyword>
<organism evidence="2 3">
    <name type="scientific">Phaseolus coccineus</name>
    <name type="common">Scarlet runner bean</name>
    <name type="synonym">Phaseolus multiflorus</name>
    <dbReference type="NCBI Taxonomy" id="3886"/>
    <lineage>
        <taxon>Eukaryota</taxon>
        <taxon>Viridiplantae</taxon>
        <taxon>Streptophyta</taxon>
        <taxon>Embryophyta</taxon>
        <taxon>Tracheophyta</taxon>
        <taxon>Spermatophyta</taxon>
        <taxon>Magnoliopsida</taxon>
        <taxon>eudicotyledons</taxon>
        <taxon>Gunneridae</taxon>
        <taxon>Pentapetalae</taxon>
        <taxon>rosids</taxon>
        <taxon>fabids</taxon>
        <taxon>Fabales</taxon>
        <taxon>Fabaceae</taxon>
        <taxon>Papilionoideae</taxon>
        <taxon>50 kb inversion clade</taxon>
        <taxon>NPAAA clade</taxon>
        <taxon>indigoferoid/millettioid clade</taxon>
        <taxon>Phaseoleae</taxon>
        <taxon>Phaseolus</taxon>
    </lineage>
</organism>
<dbReference type="AlphaFoldDB" id="A0AAN9NQ40"/>
<feature type="region of interest" description="Disordered" evidence="1">
    <location>
        <begin position="121"/>
        <end position="159"/>
    </location>
</feature>
<feature type="region of interest" description="Disordered" evidence="1">
    <location>
        <begin position="1"/>
        <end position="23"/>
    </location>
</feature>
<comment type="caution">
    <text evidence="2">The sequence shown here is derived from an EMBL/GenBank/DDBJ whole genome shotgun (WGS) entry which is preliminary data.</text>
</comment>
<evidence type="ECO:0000313" key="2">
    <source>
        <dbReference type="EMBL" id="KAK7374917.1"/>
    </source>
</evidence>
<sequence length="159" mass="17888">MISYSSRPTSIEVGPDTSHQSSGEGKISFAFVSYFLNFLYNSVFLLFESQYCLLHHLLFSQLNLRSMETQSCDAKPQIKATFRLGSESYSVEPKKGSLSEQLVSLKEESMTILKDFITKHNVPHDVPDESLEVSSDDDDIDADDIPEKPQAKSKKTKLT</sequence>
<dbReference type="EMBL" id="JAYMYR010000003">
    <property type="protein sequence ID" value="KAK7374917.1"/>
    <property type="molecule type" value="Genomic_DNA"/>
</dbReference>
<accession>A0AAN9NQ40</accession>
<proteinExistence type="predicted"/>